<dbReference type="EMBL" id="JBJJXI010000101">
    <property type="protein sequence ID" value="KAL3392836.1"/>
    <property type="molecule type" value="Genomic_DNA"/>
</dbReference>
<gene>
    <name evidence="2" type="ORF">TKK_012546</name>
</gene>
<keyword evidence="3" id="KW-1185">Reference proteome</keyword>
<protein>
    <submittedName>
        <fullName evidence="2">Uncharacterized protein</fullName>
    </submittedName>
</protein>
<keyword evidence="1" id="KW-0472">Membrane</keyword>
<accession>A0ABD2WIB6</accession>
<evidence type="ECO:0000313" key="3">
    <source>
        <dbReference type="Proteomes" id="UP001627154"/>
    </source>
</evidence>
<keyword evidence="1" id="KW-1133">Transmembrane helix</keyword>
<evidence type="ECO:0000313" key="2">
    <source>
        <dbReference type="EMBL" id="KAL3392836.1"/>
    </source>
</evidence>
<dbReference type="Proteomes" id="UP001627154">
    <property type="component" value="Unassembled WGS sequence"/>
</dbReference>
<feature type="transmembrane region" description="Helical" evidence="1">
    <location>
        <begin position="48"/>
        <end position="71"/>
    </location>
</feature>
<keyword evidence="1" id="KW-0812">Transmembrane</keyword>
<sequence length="118" mass="13551">MAIYFCYIGIGDRYCHDVRHRERVSAPNEATFKNTDCAATSFTVTRLYLFGTALICTACVIAAAAIVMELYTYVCCRRAFFNETYYMKCLSTNATERFLTLETPPLRLLQVPMIFLRI</sequence>
<reference evidence="2 3" key="1">
    <citation type="journal article" date="2024" name="bioRxiv">
        <title>A reference genome for Trichogramma kaykai: A tiny desert-dwelling parasitoid wasp with competing sex-ratio distorters.</title>
        <authorList>
            <person name="Culotta J."/>
            <person name="Lindsey A.R."/>
        </authorList>
    </citation>
    <scope>NUCLEOTIDE SEQUENCE [LARGE SCALE GENOMIC DNA]</scope>
    <source>
        <strain evidence="2 3">KSX58</strain>
    </source>
</reference>
<evidence type="ECO:0000256" key="1">
    <source>
        <dbReference type="SAM" id="Phobius"/>
    </source>
</evidence>
<organism evidence="2 3">
    <name type="scientific">Trichogramma kaykai</name>
    <dbReference type="NCBI Taxonomy" id="54128"/>
    <lineage>
        <taxon>Eukaryota</taxon>
        <taxon>Metazoa</taxon>
        <taxon>Ecdysozoa</taxon>
        <taxon>Arthropoda</taxon>
        <taxon>Hexapoda</taxon>
        <taxon>Insecta</taxon>
        <taxon>Pterygota</taxon>
        <taxon>Neoptera</taxon>
        <taxon>Endopterygota</taxon>
        <taxon>Hymenoptera</taxon>
        <taxon>Apocrita</taxon>
        <taxon>Proctotrupomorpha</taxon>
        <taxon>Chalcidoidea</taxon>
        <taxon>Trichogrammatidae</taxon>
        <taxon>Trichogramma</taxon>
    </lineage>
</organism>
<comment type="caution">
    <text evidence="2">The sequence shown here is derived from an EMBL/GenBank/DDBJ whole genome shotgun (WGS) entry which is preliminary data.</text>
</comment>
<proteinExistence type="predicted"/>
<name>A0ABD2WIB6_9HYME</name>
<dbReference type="AlphaFoldDB" id="A0ABD2WIB6"/>